<evidence type="ECO:0000256" key="1">
    <source>
        <dbReference type="SAM" id="MobiDB-lite"/>
    </source>
</evidence>
<gene>
    <name evidence="2" type="ORF">SNEC2469_LOCUS6167</name>
</gene>
<dbReference type="EMBL" id="CAJNJA010010947">
    <property type="protein sequence ID" value="CAE7264644.1"/>
    <property type="molecule type" value="Genomic_DNA"/>
</dbReference>
<dbReference type="OrthoDB" id="10443260at2759"/>
<name>A0A812MFR4_9DINO</name>
<sequence length="239" mass="26004">MASSPSQSVRLAAATTDSRSDAAVASGGPFEVVRRQRGEREHWRRRQPVSPSSQHGSEFDPAESLAMVAPINEAMFYIRTESASEQSWGMTNAAISMRRVASEARRHVDQDPLYAILLQAKDGVATLLNLREAPLRASVQCRTKCGEGDPGDRRRTPGAPPCGRLCPAHRHQAGHATGLKGEGPGHNFDGDLRSATVTERVSRPEFHGCLAAYICTTEKIDSCSTSIDAFVGKFQSFRR</sequence>
<organism evidence="2 3">
    <name type="scientific">Symbiodinium necroappetens</name>
    <dbReference type="NCBI Taxonomy" id="1628268"/>
    <lineage>
        <taxon>Eukaryota</taxon>
        <taxon>Sar</taxon>
        <taxon>Alveolata</taxon>
        <taxon>Dinophyceae</taxon>
        <taxon>Suessiales</taxon>
        <taxon>Symbiodiniaceae</taxon>
        <taxon>Symbiodinium</taxon>
    </lineage>
</organism>
<comment type="caution">
    <text evidence="2">The sequence shown here is derived from an EMBL/GenBank/DDBJ whole genome shotgun (WGS) entry which is preliminary data.</text>
</comment>
<reference evidence="2" key="1">
    <citation type="submission" date="2021-02" db="EMBL/GenBank/DDBJ databases">
        <authorList>
            <person name="Dougan E. K."/>
            <person name="Rhodes N."/>
            <person name="Thang M."/>
            <person name="Chan C."/>
        </authorList>
    </citation>
    <scope>NUCLEOTIDE SEQUENCE</scope>
</reference>
<evidence type="ECO:0000313" key="2">
    <source>
        <dbReference type="EMBL" id="CAE7264644.1"/>
    </source>
</evidence>
<feature type="compositionally biased region" description="Low complexity" evidence="1">
    <location>
        <begin position="12"/>
        <end position="26"/>
    </location>
</feature>
<dbReference type="AlphaFoldDB" id="A0A812MFR4"/>
<feature type="region of interest" description="Disordered" evidence="1">
    <location>
        <begin position="1"/>
        <end position="61"/>
    </location>
</feature>
<keyword evidence="3" id="KW-1185">Reference proteome</keyword>
<protein>
    <submittedName>
        <fullName evidence="2">Uncharacterized protein</fullName>
    </submittedName>
</protein>
<evidence type="ECO:0000313" key="3">
    <source>
        <dbReference type="Proteomes" id="UP000601435"/>
    </source>
</evidence>
<proteinExistence type="predicted"/>
<dbReference type="Proteomes" id="UP000601435">
    <property type="component" value="Unassembled WGS sequence"/>
</dbReference>
<feature type="compositionally biased region" description="Basic and acidic residues" evidence="1">
    <location>
        <begin position="32"/>
        <end position="42"/>
    </location>
</feature>
<accession>A0A812MFR4</accession>